<keyword evidence="4" id="KW-0472">Membrane</keyword>
<feature type="compositionally biased region" description="Basic residues" evidence="3">
    <location>
        <begin position="314"/>
        <end position="330"/>
    </location>
</feature>
<feature type="compositionally biased region" description="Basic and acidic residues" evidence="3">
    <location>
        <begin position="331"/>
        <end position="340"/>
    </location>
</feature>
<dbReference type="InterPro" id="IPR042855">
    <property type="entry name" value="V_SNARE_CC"/>
</dbReference>
<dbReference type="Pfam" id="PF00957">
    <property type="entry name" value="Synaptobrevin"/>
    <property type="match status" value="1"/>
</dbReference>
<dbReference type="PROSITE" id="PS50892">
    <property type="entry name" value="V_SNARE"/>
    <property type="match status" value="1"/>
</dbReference>
<feature type="compositionally biased region" description="Basic and acidic residues" evidence="3">
    <location>
        <begin position="269"/>
        <end position="286"/>
    </location>
</feature>
<keyword evidence="6" id="KW-1185">Reference proteome</keyword>
<keyword evidence="4" id="KW-1133">Transmembrane helix</keyword>
<dbReference type="SUPFAM" id="SSF58038">
    <property type="entry name" value="SNARE fusion complex"/>
    <property type="match status" value="1"/>
</dbReference>
<feature type="compositionally biased region" description="Basic residues" evidence="3">
    <location>
        <begin position="88"/>
        <end position="104"/>
    </location>
</feature>
<feature type="compositionally biased region" description="Basic and acidic residues" evidence="3">
    <location>
        <begin position="473"/>
        <end position="507"/>
    </location>
</feature>
<feature type="compositionally biased region" description="Basic residues" evidence="3">
    <location>
        <begin position="519"/>
        <end position="535"/>
    </location>
</feature>
<proteinExistence type="predicted"/>
<feature type="region of interest" description="Disordered" evidence="3">
    <location>
        <begin position="28"/>
        <end position="180"/>
    </location>
</feature>
<evidence type="ECO:0000313" key="7">
    <source>
        <dbReference type="RefSeq" id="XP_035660198.1"/>
    </source>
</evidence>
<gene>
    <name evidence="7" type="primary">LOC118404921</name>
</gene>
<dbReference type="Proteomes" id="UP000001554">
    <property type="component" value="Chromosome 17"/>
</dbReference>
<keyword evidence="4" id="KW-0812">Transmembrane</keyword>
<dbReference type="OrthoDB" id="10569782at2759"/>
<dbReference type="PANTHER" id="PTHR45701">
    <property type="entry name" value="SYNAPTOBREVIN FAMILY MEMBER"/>
    <property type="match status" value="1"/>
</dbReference>
<feature type="compositionally biased region" description="Polar residues" evidence="3">
    <location>
        <begin position="168"/>
        <end position="180"/>
    </location>
</feature>
<feature type="coiled-coil region" evidence="2">
    <location>
        <begin position="598"/>
        <end position="661"/>
    </location>
</feature>
<dbReference type="KEGG" id="bfo:118404921"/>
<feature type="region of interest" description="Disordered" evidence="3">
    <location>
        <begin position="421"/>
        <end position="440"/>
    </location>
</feature>
<reference evidence="6" key="1">
    <citation type="journal article" date="2020" name="Nat. Ecol. Evol.">
        <title>Deeply conserved synteny resolves early events in vertebrate evolution.</title>
        <authorList>
            <person name="Simakov O."/>
            <person name="Marletaz F."/>
            <person name="Yue J.X."/>
            <person name="O'Connell B."/>
            <person name="Jenkins J."/>
            <person name="Brandt A."/>
            <person name="Calef R."/>
            <person name="Tung C.H."/>
            <person name="Huang T.K."/>
            <person name="Schmutz J."/>
            <person name="Satoh N."/>
            <person name="Yu J.K."/>
            <person name="Putnam N.H."/>
            <person name="Green R.E."/>
            <person name="Rokhsar D.S."/>
        </authorList>
    </citation>
    <scope>NUCLEOTIDE SEQUENCE [LARGE SCALE GENOMIC DNA]</scope>
    <source>
        <strain evidence="6">S238N-H82</strain>
    </source>
</reference>
<evidence type="ECO:0000256" key="2">
    <source>
        <dbReference type="SAM" id="Coils"/>
    </source>
</evidence>
<feature type="compositionally biased region" description="Basic and acidic residues" evidence="3">
    <location>
        <begin position="49"/>
        <end position="60"/>
    </location>
</feature>
<protein>
    <submittedName>
        <fullName evidence="7">Restin homolog</fullName>
    </submittedName>
</protein>
<evidence type="ECO:0000256" key="3">
    <source>
        <dbReference type="SAM" id="MobiDB-lite"/>
    </source>
</evidence>
<organism evidence="6 7">
    <name type="scientific">Branchiostoma floridae</name>
    <name type="common">Florida lancelet</name>
    <name type="synonym">Amphioxus</name>
    <dbReference type="NCBI Taxonomy" id="7739"/>
    <lineage>
        <taxon>Eukaryota</taxon>
        <taxon>Metazoa</taxon>
        <taxon>Chordata</taxon>
        <taxon>Cephalochordata</taxon>
        <taxon>Leptocardii</taxon>
        <taxon>Amphioxiformes</taxon>
        <taxon>Branchiostomatidae</taxon>
        <taxon>Branchiostoma</taxon>
    </lineage>
</organism>
<feature type="region of interest" description="Disordered" evidence="3">
    <location>
        <begin position="210"/>
        <end position="295"/>
    </location>
</feature>
<feature type="compositionally biased region" description="Basic and acidic residues" evidence="3">
    <location>
        <begin position="145"/>
        <end position="167"/>
    </location>
</feature>
<keyword evidence="1 2" id="KW-0175">Coiled coil</keyword>
<reference evidence="7" key="2">
    <citation type="submission" date="2025-08" db="UniProtKB">
        <authorList>
            <consortium name="RefSeq"/>
        </authorList>
    </citation>
    <scope>IDENTIFICATION</scope>
    <source>
        <strain evidence="7">S238N-H82</strain>
        <tissue evidence="7">Testes</tissue>
    </source>
</reference>
<feature type="domain" description="V-SNARE coiled-coil homology" evidence="5">
    <location>
        <begin position="604"/>
        <end position="665"/>
    </location>
</feature>
<dbReference type="AlphaFoldDB" id="A0A9J7HIT0"/>
<dbReference type="Gene3D" id="1.20.5.110">
    <property type="match status" value="1"/>
</dbReference>
<feature type="compositionally biased region" description="Basic and acidic residues" evidence="3">
    <location>
        <begin position="377"/>
        <end position="400"/>
    </location>
</feature>
<evidence type="ECO:0000259" key="5">
    <source>
        <dbReference type="PROSITE" id="PS50892"/>
    </source>
</evidence>
<feature type="region of interest" description="Disordered" evidence="3">
    <location>
        <begin position="307"/>
        <end position="409"/>
    </location>
</feature>
<evidence type="ECO:0000256" key="1">
    <source>
        <dbReference type="PROSITE-ProRule" id="PRU00290"/>
    </source>
</evidence>
<dbReference type="GeneID" id="118404921"/>
<dbReference type="RefSeq" id="XP_035660198.1">
    <property type="nucleotide sequence ID" value="XM_035804305.1"/>
</dbReference>
<evidence type="ECO:0000313" key="6">
    <source>
        <dbReference type="Proteomes" id="UP000001554"/>
    </source>
</evidence>
<name>A0A9J7HIT0_BRAFL</name>
<feature type="transmembrane region" description="Helical" evidence="4">
    <location>
        <begin position="669"/>
        <end position="692"/>
    </location>
</feature>
<accession>A0A9J7HIT0</accession>
<evidence type="ECO:0000256" key="4">
    <source>
        <dbReference type="SAM" id="Phobius"/>
    </source>
</evidence>
<dbReference type="InterPro" id="IPR016444">
    <property type="entry name" value="Synaptobrevin/VAMP"/>
</dbReference>
<feature type="compositionally biased region" description="Basic residues" evidence="3">
    <location>
        <begin position="562"/>
        <end position="576"/>
    </location>
</feature>
<sequence>MQCDARPNWSPDVDTCLNVPESKASAGVLDFEATSLEEPTQENLRKKKQEPLTEERKQSQEAETNSIETMGVEIIEEVYDTTSNSSTKKPKLRLKRVFKRQKKRQRDEKIQCKEITPSSDARPNRSPDTCLDVPESKSSAGVLDFEARSLEEPTQENLRKMKQEPLTEKQSQGAETNSIETMGVEIIEEVYDTTSNSSTKKPKLRLKRVFKRQKKGQGDEKIQGKAITPFSYASPNWSPDTCLDVPESKSSAGVQDFEATSLGEPTQENLRKVKQEPLTEEEKQSQEAETNSIETMGVEIIEEVYDTNSNSSTKKPKLRLKRVFKGKKKGQRDEKIRCKEISPSSDARLNWSPDTCLDVPEAKSSAGVQDFEATSLEEPRQENLRKMKQKPLTEEEKQSQEAETNSIETMGVEIIEEIYDTSSTSSTNPPARVGATQVPVDVEDSPMATLDVKKERNKKKRKWFVVRFRKKTKEANDSDARKQTSEKAQIETMSEKEKRRELLERGKTTVSQGRDAEKKKRGLKTPWKNAKRKRKEKDSSSESENTEESLSHDIQDNQPSRKNGKRKWPRLLKKKPEKRDSVPEVEVVVKTEQPGNVLDQPKQTLEDLQREVKETQDIVRNIVENKLAERDEKLRDLTRVAEDLEKAAEQFEKVSRKVRVKLWLRNRKWTLGTVGTVLILLSVCAIVMCVIFV</sequence>
<feature type="region of interest" description="Disordered" evidence="3">
    <location>
        <begin position="465"/>
        <end position="584"/>
    </location>
</feature>